<reference evidence="7 8" key="1">
    <citation type="submission" date="2016-10" db="EMBL/GenBank/DDBJ databases">
        <title>Draft genome sequence of Coniochaeta ligniaria NRRL30616, a lignocellulolytic fungus for bioabatement of inhibitors in plant biomass hydrolysates.</title>
        <authorList>
            <consortium name="DOE Joint Genome Institute"/>
            <person name="Jimenez D.J."/>
            <person name="Hector R.E."/>
            <person name="Riley R."/>
            <person name="Sun H."/>
            <person name="Grigoriev I.V."/>
            <person name="Van Elsas J.D."/>
            <person name="Nichols N.N."/>
        </authorList>
    </citation>
    <scope>NUCLEOTIDE SEQUENCE [LARGE SCALE GENOMIC DNA]</scope>
    <source>
        <strain evidence="7 8">NRRL 30616</strain>
    </source>
</reference>
<feature type="compositionally biased region" description="Basic and acidic residues" evidence="6">
    <location>
        <begin position="120"/>
        <end position="150"/>
    </location>
</feature>
<feature type="compositionally biased region" description="Basic residues" evidence="6">
    <location>
        <begin position="109"/>
        <end position="119"/>
    </location>
</feature>
<comment type="similarity">
    <text evidence="3">Belongs to the RRG9 family.</text>
</comment>
<dbReference type="PANTHER" id="PTHR13475">
    <property type="entry name" value="NEUGRIN"/>
    <property type="match status" value="1"/>
</dbReference>
<organism evidence="7 8">
    <name type="scientific">Coniochaeta ligniaria NRRL 30616</name>
    <dbReference type="NCBI Taxonomy" id="1408157"/>
    <lineage>
        <taxon>Eukaryota</taxon>
        <taxon>Fungi</taxon>
        <taxon>Dikarya</taxon>
        <taxon>Ascomycota</taxon>
        <taxon>Pezizomycotina</taxon>
        <taxon>Sordariomycetes</taxon>
        <taxon>Sordariomycetidae</taxon>
        <taxon>Coniochaetales</taxon>
        <taxon>Coniochaetaceae</taxon>
        <taxon>Coniochaeta</taxon>
    </lineage>
</organism>
<dbReference type="InParanoid" id="A0A1J7IIY9"/>
<name>A0A1J7IIY9_9PEZI</name>
<dbReference type="STRING" id="1408157.A0A1J7IIY9"/>
<dbReference type="GO" id="GO:0005634">
    <property type="term" value="C:nucleus"/>
    <property type="evidence" value="ECO:0007669"/>
    <property type="project" value="TreeGrafter"/>
</dbReference>
<accession>A0A1J7IIY9</accession>
<dbReference type="Proteomes" id="UP000182658">
    <property type="component" value="Unassembled WGS sequence"/>
</dbReference>
<protein>
    <recommendedName>
        <fullName evidence="4">Required for respiratory growth protein 9, mitochondrial</fullName>
    </recommendedName>
</protein>
<keyword evidence="8" id="KW-1185">Reference proteome</keyword>
<sequence length="391" mass="44506">MNCSCRTAALRIFVRSVVRVHTPSFTPAQGTRSCQTLSEPIRYARRVSPAHRLRTLPLPASSRSYMSSTPVPSDEKEPLDGPENDAAPTAPDNSKADNDATAPQFPKALKAKKKQKKLAARLEQEPTQHEHTAQETQELREPKDGGRDAQESASSEDIEQEAQGPTSPRSEEPIPLEEKKGKNRKKREAREAGTLDDGKTEARVPKYPDGGKRQARNPDRPDGRTREARAAKQLDDSKQEARKTKEVDDSNLEPPPKKENWQLQKAALKEKFPEGWSPRKRLSPDALAGIRALHQQFPEEYTTEVLANKFEVSAEAIRRILKSKWEPQPEEEVERQERWFNRGKRIWSAWAEEGKKPPTKWRKEGITRDPSYHEQRRARSNAQRKLAKTLM</sequence>
<comment type="function">
    <text evidence="1">Required for respiratory activity and maintenance and expression of the mitochondrial genome.</text>
</comment>
<dbReference type="InterPro" id="IPR010487">
    <property type="entry name" value="NGRN/Rrg9"/>
</dbReference>
<evidence type="ECO:0000256" key="2">
    <source>
        <dbReference type="ARBA" id="ARBA00004173"/>
    </source>
</evidence>
<comment type="subcellular location">
    <subcellularLocation>
        <location evidence="2">Mitochondrion</location>
    </subcellularLocation>
</comment>
<evidence type="ECO:0000256" key="4">
    <source>
        <dbReference type="ARBA" id="ARBA00013566"/>
    </source>
</evidence>
<dbReference type="AlphaFoldDB" id="A0A1J7IIY9"/>
<dbReference type="PANTHER" id="PTHR13475:SF3">
    <property type="entry name" value="NEUGRIN"/>
    <property type="match status" value="1"/>
</dbReference>
<evidence type="ECO:0000313" key="7">
    <source>
        <dbReference type="EMBL" id="OIW27349.1"/>
    </source>
</evidence>
<evidence type="ECO:0000313" key="8">
    <source>
        <dbReference type="Proteomes" id="UP000182658"/>
    </source>
</evidence>
<feature type="compositionally biased region" description="Basic and acidic residues" evidence="6">
    <location>
        <begin position="188"/>
        <end position="248"/>
    </location>
</feature>
<feature type="region of interest" description="Disordered" evidence="6">
    <location>
        <begin position="351"/>
        <end position="391"/>
    </location>
</feature>
<dbReference type="EMBL" id="KV875099">
    <property type="protein sequence ID" value="OIW27349.1"/>
    <property type="molecule type" value="Genomic_DNA"/>
</dbReference>
<feature type="compositionally biased region" description="Polar residues" evidence="6">
    <location>
        <begin position="61"/>
        <end position="71"/>
    </location>
</feature>
<evidence type="ECO:0000256" key="6">
    <source>
        <dbReference type="SAM" id="MobiDB-lite"/>
    </source>
</evidence>
<evidence type="ECO:0000256" key="5">
    <source>
        <dbReference type="ARBA" id="ARBA00022946"/>
    </source>
</evidence>
<proteinExistence type="inferred from homology"/>
<keyword evidence="5" id="KW-0809">Transit peptide</keyword>
<feature type="region of interest" description="Disordered" evidence="6">
    <location>
        <begin position="52"/>
        <end position="263"/>
    </location>
</feature>
<dbReference type="Pfam" id="PF06413">
    <property type="entry name" value="Neugrin"/>
    <property type="match status" value="1"/>
</dbReference>
<dbReference type="GO" id="GO:0005739">
    <property type="term" value="C:mitochondrion"/>
    <property type="evidence" value="ECO:0007669"/>
    <property type="project" value="UniProtKB-SubCell"/>
</dbReference>
<evidence type="ECO:0000256" key="3">
    <source>
        <dbReference type="ARBA" id="ARBA00010895"/>
    </source>
</evidence>
<evidence type="ECO:0000256" key="1">
    <source>
        <dbReference type="ARBA" id="ARBA00003548"/>
    </source>
</evidence>
<feature type="compositionally biased region" description="Basic and acidic residues" evidence="6">
    <location>
        <begin position="169"/>
        <end position="180"/>
    </location>
</feature>
<feature type="compositionally biased region" description="Basic and acidic residues" evidence="6">
    <location>
        <begin position="352"/>
        <end position="377"/>
    </location>
</feature>
<dbReference type="OrthoDB" id="5578174at2759"/>
<gene>
    <name evidence="7" type="ORF">CONLIGDRAFT_425416</name>
</gene>